<organism evidence="1">
    <name type="scientific">Anguilla anguilla</name>
    <name type="common">European freshwater eel</name>
    <name type="synonym">Muraena anguilla</name>
    <dbReference type="NCBI Taxonomy" id="7936"/>
    <lineage>
        <taxon>Eukaryota</taxon>
        <taxon>Metazoa</taxon>
        <taxon>Chordata</taxon>
        <taxon>Craniata</taxon>
        <taxon>Vertebrata</taxon>
        <taxon>Euteleostomi</taxon>
        <taxon>Actinopterygii</taxon>
        <taxon>Neopterygii</taxon>
        <taxon>Teleostei</taxon>
        <taxon>Anguilliformes</taxon>
        <taxon>Anguillidae</taxon>
        <taxon>Anguilla</taxon>
    </lineage>
</organism>
<protein>
    <submittedName>
        <fullName evidence="1">Uncharacterized protein</fullName>
    </submittedName>
</protein>
<proteinExistence type="predicted"/>
<sequence length="29" mass="3564">MYPFRDLFAMLPWTWPEQFWNTAKGVPAY</sequence>
<reference evidence="1" key="1">
    <citation type="submission" date="2014-11" db="EMBL/GenBank/DDBJ databases">
        <authorList>
            <person name="Amaro Gonzalez C."/>
        </authorList>
    </citation>
    <scope>NUCLEOTIDE SEQUENCE</scope>
</reference>
<reference evidence="1" key="2">
    <citation type="journal article" date="2015" name="Fish Shellfish Immunol.">
        <title>Early steps in the European eel (Anguilla anguilla)-Vibrio vulnificus interaction in the gills: Role of the RtxA13 toxin.</title>
        <authorList>
            <person name="Callol A."/>
            <person name="Pajuelo D."/>
            <person name="Ebbesson L."/>
            <person name="Teles M."/>
            <person name="MacKenzie S."/>
            <person name="Amaro C."/>
        </authorList>
    </citation>
    <scope>NUCLEOTIDE SEQUENCE</scope>
</reference>
<dbReference type="AlphaFoldDB" id="A0A0E9U5W2"/>
<accession>A0A0E9U5W2</accession>
<evidence type="ECO:0000313" key="1">
    <source>
        <dbReference type="EMBL" id="JAH61132.1"/>
    </source>
</evidence>
<dbReference type="EMBL" id="GBXM01047445">
    <property type="protein sequence ID" value="JAH61132.1"/>
    <property type="molecule type" value="Transcribed_RNA"/>
</dbReference>
<name>A0A0E9U5W2_ANGAN</name>